<evidence type="ECO:0000313" key="2">
    <source>
        <dbReference type="Proteomes" id="UP000789706"/>
    </source>
</evidence>
<dbReference type="AlphaFoldDB" id="A0A9N9H581"/>
<sequence length="61" mass="7365">YRRFTSEIYDDVKLLVIYSIRSDTIIKVLQHKNSEKYIHDKNIYNLISSICRHQIYSKSNT</sequence>
<name>A0A9N9H581_9GLOM</name>
<keyword evidence="2" id="KW-1185">Reference proteome</keyword>
<dbReference type="Proteomes" id="UP000789706">
    <property type="component" value="Unassembled WGS sequence"/>
</dbReference>
<evidence type="ECO:0000313" key="1">
    <source>
        <dbReference type="EMBL" id="CAG8657606.1"/>
    </source>
</evidence>
<dbReference type="OrthoDB" id="2369556at2759"/>
<protein>
    <submittedName>
        <fullName evidence="1">8020_t:CDS:1</fullName>
    </submittedName>
</protein>
<gene>
    <name evidence="1" type="ORF">DEBURN_LOCUS11651</name>
</gene>
<accession>A0A9N9H581</accession>
<dbReference type="EMBL" id="CAJVPK010007709">
    <property type="protein sequence ID" value="CAG8657606.1"/>
    <property type="molecule type" value="Genomic_DNA"/>
</dbReference>
<proteinExistence type="predicted"/>
<feature type="non-terminal residue" evidence="1">
    <location>
        <position position="1"/>
    </location>
</feature>
<comment type="caution">
    <text evidence="1">The sequence shown here is derived from an EMBL/GenBank/DDBJ whole genome shotgun (WGS) entry which is preliminary data.</text>
</comment>
<reference evidence="1" key="1">
    <citation type="submission" date="2021-06" db="EMBL/GenBank/DDBJ databases">
        <authorList>
            <person name="Kallberg Y."/>
            <person name="Tangrot J."/>
            <person name="Rosling A."/>
        </authorList>
    </citation>
    <scope>NUCLEOTIDE SEQUENCE</scope>
    <source>
        <strain evidence="1">AZ414A</strain>
    </source>
</reference>
<organism evidence="1 2">
    <name type="scientific">Diversispora eburnea</name>
    <dbReference type="NCBI Taxonomy" id="1213867"/>
    <lineage>
        <taxon>Eukaryota</taxon>
        <taxon>Fungi</taxon>
        <taxon>Fungi incertae sedis</taxon>
        <taxon>Mucoromycota</taxon>
        <taxon>Glomeromycotina</taxon>
        <taxon>Glomeromycetes</taxon>
        <taxon>Diversisporales</taxon>
        <taxon>Diversisporaceae</taxon>
        <taxon>Diversispora</taxon>
    </lineage>
</organism>
<feature type="non-terminal residue" evidence="1">
    <location>
        <position position="61"/>
    </location>
</feature>